<dbReference type="AlphaFoldDB" id="A0A3R5Q6Y7"/>
<keyword evidence="1" id="KW-0732">Signal</keyword>
<name>A0A3R5Q6Y7_MYTGA</name>
<dbReference type="Proteomes" id="UP000266721">
    <property type="component" value="Unassembled WGS sequence"/>
</dbReference>
<feature type="non-terminal residue" evidence="2">
    <location>
        <position position="1"/>
    </location>
</feature>
<gene>
    <name evidence="2" type="ORF">AM593_06213</name>
</gene>
<feature type="signal peptide" evidence="1">
    <location>
        <begin position="1"/>
        <end position="16"/>
    </location>
</feature>
<reference evidence="2 3" key="1">
    <citation type="journal article" date="2016" name="PLoS ONE">
        <title>A First Insight into the Genome of the Filter-Feeder Mussel Mytilus galloprovincialis.</title>
        <authorList>
            <person name="Murgarella M."/>
            <person name="Puiu D."/>
            <person name="Novoa B."/>
            <person name="Figueras A."/>
            <person name="Posada D."/>
            <person name="Canchaya C."/>
        </authorList>
    </citation>
    <scope>NUCLEOTIDE SEQUENCE [LARGE SCALE GENOMIC DNA]</scope>
    <source>
        <tissue evidence="2">Muscle</tissue>
    </source>
</reference>
<protein>
    <submittedName>
        <fullName evidence="2">Uncharacterized protein</fullName>
    </submittedName>
</protein>
<keyword evidence="3" id="KW-1185">Reference proteome</keyword>
<accession>A0A3R5Q6Y7</accession>
<evidence type="ECO:0000313" key="3">
    <source>
        <dbReference type="Proteomes" id="UP000266721"/>
    </source>
</evidence>
<proteinExistence type="predicted"/>
<evidence type="ECO:0000256" key="1">
    <source>
        <dbReference type="SAM" id="SignalP"/>
    </source>
</evidence>
<dbReference type="EMBL" id="KV600295">
    <property type="protein sequence ID" value="OPL20793.1"/>
    <property type="molecule type" value="Genomic_DNA"/>
</dbReference>
<evidence type="ECO:0000313" key="2">
    <source>
        <dbReference type="EMBL" id="OPL20793.1"/>
    </source>
</evidence>
<organism evidence="2 3">
    <name type="scientific">Mytilus galloprovincialis</name>
    <name type="common">Mediterranean mussel</name>
    <dbReference type="NCBI Taxonomy" id="29158"/>
    <lineage>
        <taxon>Eukaryota</taxon>
        <taxon>Metazoa</taxon>
        <taxon>Spiralia</taxon>
        <taxon>Lophotrochozoa</taxon>
        <taxon>Mollusca</taxon>
        <taxon>Bivalvia</taxon>
        <taxon>Autobranchia</taxon>
        <taxon>Pteriomorphia</taxon>
        <taxon>Mytilida</taxon>
        <taxon>Mytiloidea</taxon>
        <taxon>Mytilidae</taxon>
        <taxon>Mytilinae</taxon>
        <taxon>Mytilus</taxon>
    </lineage>
</organism>
<sequence length="133" mass="14893">MEYMFRLSVILSLVFGYLCREGIRISGKRMVADSQMGNSQTLSNPSYQALLEAASDGFPSRDEIQRFAPDTPSPNDVECYVDVETCRTRRIGGRCVNFGRTTLRVCQAGEYTGFLFNNQCSRQNNTSTDPPTP</sequence>
<feature type="chain" id="PRO_5018653449" evidence="1">
    <location>
        <begin position="17"/>
        <end position="133"/>
    </location>
</feature>